<dbReference type="GO" id="GO:0004674">
    <property type="term" value="F:protein serine/threonine kinase activity"/>
    <property type="evidence" value="ECO:0007669"/>
    <property type="project" value="UniProtKB-KW"/>
</dbReference>
<dbReference type="Proteomes" id="UP000239757">
    <property type="component" value="Unassembled WGS sequence"/>
</dbReference>
<evidence type="ECO:0000313" key="17">
    <source>
        <dbReference type="EMBL" id="PPS14440.1"/>
    </source>
</evidence>
<dbReference type="InterPro" id="IPR000719">
    <property type="entry name" value="Prot_kinase_dom"/>
</dbReference>
<dbReference type="FunFam" id="1.10.510.10:FF:000252">
    <property type="entry name" value="Receptor-like protein kinase FERONIA"/>
    <property type="match status" value="1"/>
</dbReference>
<evidence type="ECO:0000256" key="14">
    <source>
        <dbReference type="SAM" id="Phobius"/>
    </source>
</evidence>
<reference evidence="17 18" key="1">
    <citation type="submission" date="2015-01" db="EMBL/GenBank/DDBJ databases">
        <title>Genome of allotetraploid Gossypium barbadense reveals genomic plasticity and fiber elongation in cotton evolution.</title>
        <authorList>
            <person name="Chen X."/>
            <person name="Liu X."/>
            <person name="Zhao B."/>
            <person name="Zheng H."/>
            <person name="Hu Y."/>
            <person name="Lu G."/>
            <person name="Yang C."/>
            <person name="Chen J."/>
            <person name="Shan C."/>
            <person name="Zhang L."/>
            <person name="Zhou Y."/>
            <person name="Wang L."/>
            <person name="Guo W."/>
            <person name="Bai Y."/>
            <person name="Ruan J."/>
            <person name="Shangguan X."/>
            <person name="Mao Y."/>
            <person name="Jiang J."/>
            <person name="Zhu Y."/>
            <person name="Lei J."/>
            <person name="Kang H."/>
            <person name="Chen S."/>
            <person name="He X."/>
            <person name="Wang R."/>
            <person name="Wang Y."/>
            <person name="Chen J."/>
            <person name="Wang L."/>
            <person name="Yu S."/>
            <person name="Wang B."/>
            <person name="Wei J."/>
            <person name="Song S."/>
            <person name="Lu X."/>
            <person name="Gao Z."/>
            <person name="Gu W."/>
            <person name="Deng X."/>
            <person name="Ma D."/>
            <person name="Wang S."/>
            <person name="Liang W."/>
            <person name="Fang L."/>
            <person name="Cai C."/>
            <person name="Zhu X."/>
            <person name="Zhou B."/>
            <person name="Zhang Y."/>
            <person name="Chen Z."/>
            <person name="Xu S."/>
            <person name="Zhu R."/>
            <person name="Wang S."/>
            <person name="Zhang T."/>
            <person name="Zhao G."/>
        </authorList>
    </citation>
    <scope>NUCLEOTIDE SEQUENCE [LARGE SCALE GENOMIC DNA]</scope>
    <source>
        <strain evidence="18">cv. Xinhai21</strain>
        <tissue evidence="17">Leaf</tissue>
    </source>
</reference>
<evidence type="ECO:0000256" key="13">
    <source>
        <dbReference type="SAM" id="MobiDB-lite"/>
    </source>
</evidence>
<evidence type="ECO:0000256" key="10">
    <source>
        <dbReference type="ARBA" id="ARBA00023136"/>
    </source>
</evidence>
<feature type="compositionally biased region" description="Low complexity" evidence="13">
    <location>
        <begin position="780"/>
        <end position="791"/>
    </location>
</feature>
<keyword evidence="10 14" id="KW-0472">Membrane</keyword>
<evidence type="ECO:0000256" key="7">
    <source>
        <dbReference type="ARBA" id="ARBA00022777"/>
    </source>
</evidence>
<evidence type="ECO:0000313" key="18">
    <source>
        <dbReference type="Proteomes" id="UP000239757"/>
    </source>
</evidence>
<dbReference type="Pfam" id="PF12819">
    <property type="entry name" value="Malectin_like"/>
    <property type="match status" value="1"/>
</dbReference>
<dbReference type="Pfam" id="PF11721">
    <property type="entry name" value="Malectin"/>
    <property type="match status" value="1"/>
</dbReference>
<dbReference type="InterPro" id="IPR011009">
    <property type="entry name" value="Kinase-like_dom_sf"/>
</dbReference>
<evidence type="ECO:0000256" key="11">
    <source>
        <dbReference type="ARBA" id="ARBA00023180"/>
    </source>
</evidence>
<feature type="binding site" evidence="12">
    <location>
        <position position="512"/>
    </location>
    <ligand>
        <name>ATP</name>
        <dbReference type="ChEBI" id="CHEBI:30616"/>
    </ligand>
</feature>
<feature type="domain" description="Protein kinase" evidence="16">
    <location>
        <begin position="483"/>
        <end position="769"/>
    </location>
</feature>
<keyword evidence="8 12" id="KW-0067">ATP-binding</keyword>
<dbReference type="PROSITE" id="PS00107">
    <property type="entry name" value="PROTEIN_KINASE_ATP"/>
    <property type="match status" value="1"/>
</dbReference>
<feature type="compositionally biased region" description="Polar residues" evidence="13">
    <location>
        <begin position="804"/>
        <end position="815"/>
    </location>
</feature>
<evidence type="ECO:0000256" key="9">
    <source>
        <dbReference type="ARBA" id="ARBA00022989"/>
    </source>
</evidence>
<dbReference type="PROSITE" id="PS50011">
    <property type="entry name" value="PROTEIN_KINASE_DOM"/>
    <property type="match status" value="1"/>
</dbReference>
<dbReference type="Gene3D" id="2.60.120.430">
    <property type="entry name" value="Galactose-binding lectin"/>
    <property type="match status" value="2"/>
</dbReference>
<evidence type="ECO:0000256" key="5">
    <source>
        <dbReference type="ARBA" id="ARBA00022729"/>
    </source>
</evidence>
<dbReference type="InterPro" id="IPR017441">
    <property type="entry name" value="Protein_kinase_ATP_BS"/>
</dbReference>
<feature type="region of interest" description="Disordered" evidence="13">
    <location>
        <begin position="780"/>
        <end position="815"/>
    </location>
</feature>
<keyword evidence="5 15" id="KW-0732">Signal</keyword>
<proteinExistence type="predicted"/>
<dbReference type="SUPFAM" id="SSF56112">
    <property type="entry name" value="Protein kinase-like (PK-like)"/>
    <property type="match status" value="1"/>
</dbReference>
<keyword evidence="6 12" id="KW-0547">Nucleotide-binding</keyword>
<dbReference type="GO" id="GO:0004714">
    <property type="term" value="F:transmembrane receptor protein tyrosine kinase activity"/>
    <property type="evidence" value="ECO:0007669"/>
    <property type="project" value="InterPro"/>
</dbReference>
<sequence>MSVITFVSLLLLLFQLVLAADYVPTEKILLNCGEKSELSDNDNRKWTPDFGSKFLVGTGNSVISRAATQDPAVPEVPYLTARVFRSNFTYSFPVVAGRKFVRLYFYANSYDGRNSSNALFSVTSGSYTLLKNFSAAQTSEAKNYAFIVKEYSINVDGDRLNLTFSLGSTPSNAYAFVNGIEVLSMPDIYSNTDGITIVGQNSQFTIDNSTTLENIYRLNVGGNDISPSGDTDVYTTARSMGPNAQVNYNYNLTWLFSVDSGFSYLVRLHFCEFTDNITKVNQRVFDVFLNNQTAEQGVDVIALADAVDVPVFRDYVVIVPGGNSQQDLWLALRPDPSSKPQYYDALLNGVEIFKISDPKSNLAGPNPTPGPKQNVVNPSLALPSSQGHSKNQKAIIAGGVSGGLVLALVIGFCVVTASRRRRHGNYTSPSDGPSGWLPLSLYGNSHSAGSAKTNTTGSYASSLPSNLCRHFSFAEIKSATNNFDEALVLGVGGFGKVYKGEIDGGTTKVAIKRGNPLSEQGVHEFQTEIEMLSKLRHRHLVSLIGYCEENCEMILVYDYMAHGTLREHLYKTKKPPLPWKQRLEICIGAARGLHYLHTGAKHTIIHRDVKTTNILLDEKWVAKVSDFGLSKTGPTLDHTHVSTVVKGSFGYLDPEYFRRQQLTDKSDVYSFGVVLFEILCARPALNPTLPKEQVSLAEWAAHCHKKGILGQIMDPYLKGKITLECFKKFSETAMKRVQKRVGRELVKWTWRRGAMKEPVKGRKIRNASLGFDGNITDSRSSGMSMSIGGRSLASEDSEGLTPSAVFSQIMNPKGR</sequence>
<dbReference type="GO" id="GO:0010038">
    <property type="term" value="P:response to metal ion"/>
    <property type="evidence" value="ECO:0007669"/>
    <property type="project" value="UniProtKB-ARBA"/>
</dbReference>
<dbReference type="InterPro" id="IPR021720">
    <property type="entry name" value="Malectin_dom"/>
</dbReference>
<keyword evidence="3" id="KW-0808">Transferase</keyword>
<feature type="signal peptide" evidence="15">
    <location>
        <begin position="1"/>
        <end position="19"/>
    </location>
</feature>
<dbReference type="OrthoDB" id="1903759at2759"/>
<dbReference type="GO" id="GO:0005524">
    <property type="term" value="F:ATP binding"/>
    <property type="evidence" value="ECO:0007669"/>
    <property type="project" value="UniProtKB-UniRule"/>
</dbReference>
<dbReference type="FunFam" id="3.30.200.20:FF:000645">
    <property type="entry name" value="Receptor-like protein kinase FERONIA"/>
    <property type="match status" value="1"/>
</dbReference>
<protein>
    <recommendedName>
        <fullName evidence="16">Protein kinase domain-containing protein</fullName>
    </recommendedName>
</protein>
<dbReference type="PANTHER" id="PTHR34590:SF5">
    <property type="entry name" value="OS04G0586500 PROTEIN"/>
    <property type="match status" value="1"/>
</dbReference>
<feature type="compositionally biased region" description="Polar residues" evidence="13">
    <location>
        <begin position="374"/>
        <end position="386"/>
    </location>
</feature>
<dbReference type="InterPro" id="IPR045272">
    <property type="entry name" value="ANXUR1/2-like"/>
</dbReference>
<evidence type="ECO:0000256" key="2">
    <source>
        <dbReference type="ARBA" id="ARBA00022527"/>
    </source>
</evidence>
<evidence type="ECO:0000256" key="3">
    <source>
        <dbReference type="ARBA" id="ARBA00022679"/>
    </source>
</evidence>
<gene>
    <name evidence="17" type="ORF">GOBAR_AA06144</name>
</gene>
<dbReference type="InterPro" id="IPR024788">
    <property type="entry name" value="Malectin-like_Carb-bd_dom"/>
</dbReference>
<feature type="transmembrane region" description="Helical" evidence="14">
    <location>
        <begin position="394"/>
        <end position="415"/>
    </location>
</feature>
<feature type="region of interest" description="Disordered" evidence="13">
    <location>
        <begin position="358"/>
        <end position="386"/>
    </location>
</feature>
<dbReference type="Pfam" id="PF07714">
    <property type="entry name" value="PK_Tyr_Ser-Thr"/>
    <property type="match status" value="1"/>
</dbReference>
<keyword evidence="4 14" id="KW-0812">Transmembrane</keyword>
<keyword evidence="7" id="KW-0418">Kinase</keyword>
<dbReference type="FunFam" id="2.60.120.430:FF:000007">
    <property type="entry name" value="FERONIA receptor-like kinase"/>
    <property type="match status" value="1"/>
</dbReference>
<keyword evidence="9 14" id="KW-1133">Transmembrane helix</keyword>
<accession>A0A2P5YFR1</accession>
<evidence type="ECO:0000256" key="8">
    <source>
        <dbReference type="ARBA" id="ARBA00022840"/>
    </source>
</evidence>
<dbReference type="GO" id="GO:0016020">
    <property type="term" value="C:membrane"/>
    <property type="evidence" value="ECO:0007669"/>
    <property type="project" value="UniProtKB-SubCell"/>
</dbReference>
<dbReference type="FunFam" id="2.60.120.430:FF:000003">
    <property type="entry name" value="FERONIA receptor-like kinase"/>
    <property type="match status" value="1"/>
</dbReference>
<dbReference type="InterPro" id="IPR008271">
    <property type="entry name" value="Ser/Thr_kinase_AS"/>
</dbReference>
<dbReference type="InterPro" id="IPR001245">
    <property type="entry name" value="Ser-Thr/Tyr_kinase_cat_dom"/>
</dbReference>
<comment type="subcellular location">
    <subcellularLocation>
        <location evidence="1">Membrane</location>
        <topology evidence="1">Single-pass type I membrane protein</topology>
    </subcellularLocation>
</comment>
<evidence type="ECO:0000256" key="12">
    <source>
        <dbReference type="PROSITE-ProRule" id="PRU10141"/>
    </source>
</evidence>
<dbReference type="PROSITE" id="PS00108">
    <property type="entry name" value="PROTEIN_KINASE_ST"/>
    <property type="match status" value="1"/>
</dbReference>
<evidence type="ECO:0000256" key="1">
    <source>
        <dbReference type="ARBA" id="ARBA00004479"/>
    </source>
</evidence>
<organism evidence="17 18">
    <name type="scientific">Gossypium barbadense</name>
    <name type="common">Sea Island cotton</name>
    <name type="synonym">Hibiscus barbadensis</name>
    <dbReference type="NCBI Taxonomy" id="3634"/>
    <lineage>
        <taxon>Eukaryota</taxon>
        <taxon>Viridiplantae</taxon>
        <taxon>Streptophyta</taxon>
        <taxon>Embryophyta</taxon>
        <taxon>Tracheophyta</taxon>
        <taxon>Spermatophyta</taxon>
        <taxon>Magnoliopsida</taxon>
        <taxon>eudicotyledons</taxon>
        <taxon>Gunneridae</taxon>
        <taxon>Pentapetalae</taxon>
        <taxon>rosids</taxon>
        <taxon>malvids</taxon>
        <taxon>Malvales</taxon>
        <taxon>Malvaceae</taxon>
        <taxon>Malvoideae</taxon>
        <taxon>Gossypium</taxon>
    </lineage>
</organism>
<dbReference type="AlphaFoldDB" id="A0A2P5YFR1"/>
<dbReference type="CDD" id="cd14066">
    <property type="entry name" value="STKc_IRAK"/>
    <property type="match status" value="1"/>
</dbReference>
<feature type="chain" id="PRO_5015157627" description="Protein kinase domain-containing protein" evidence="15">
    <location>
        <begin position="20"/>
        <end position="815"/>
    </location>
</feature>
<dbReference type="Gene3D" id="3.30.200.20">
    <property type="entry name" value="Phosphorylase Kinase, domain 1"/>
    <property type="match status" value="1"/>
</dbReference>
<keyword evidence="2" id="KW-0723">Serine/threonine-protein kinase</keyword>
<keyword evidence="11" id="KW-0325">Glycoprotein</keyword>
<evidence type="ECO:0000256" key="4">
    <source>
        <dbReference type="ARBA" id="ARBA00022692"/>
    </source>
</evidence>
<dbReference type="Gene3D" id="1.10.510.10">
    <property type="entry name" value="Transferase(Phosphotransferase) domain 1"/>
    <property type="match status" value="1"/>
</dbReference>
<dbReference type="PANTHER" id="PTHR34590">
    <property type="entry name" value="OS03G0124300 PROTEIN-RELATED"/>
    <property type="match status" value="1"/>
</dbReference>
<evidence type="ECO:0000256" key="6">
    <source>
        <dbReference type="ARBA" id="ARBA00022741"/>
    </source>
</evidence>
<name>A0A2P5YFR1_GOSBA</name>
<evidence type="ECO:0000259" key="16">
    <source>
        <dbReference type="PROSITE" id="PS50011"/>
    </source>
</evidence>
<evidence type="ECO:0000256" key="15">
    <source>
        <dbReference type="SAM" id="SignalP"/>
    </source>
</evidence>
<dbReference type="EMBL" id="KZ663253">
    <property type="protein sequence ID" value="PPS14440.1"/>
    <property type="molecule type" value="Genomic_DNA"/>
</dbReference>
<dbReference type="SMART" id="SM00220">
    <property type="entry name" value="S_TKc"/>
    <property type="match status" value="1"/>
</dbReference>